<dbReference type="VEuPathDB" id="MicrosporidiaDB:DI09_116p10"/>
<evidence type="ECO:0000259" key="2">
    <source>
        <dbReference type="PROSITE" id="PS50132"/>
    </source>
</evidence>
<accession>A0A098VVS7</accession>
<evidence type="ECO:0000313" key="4">
    <source>
        <dbReference type="Proteomes" id="UP000029725"/>
    </source>
</evidence>
<proteinExistence type="predicted"/>
<dbReference type="InterPro" id="IPR044926">
    <property type="entry name" value="RGS_subdomain_2"/>
</dbReference>
<dbReference type="Gene3D" id="1.10.167.10">
    <property type="entry name" value="Regulator of G-protein Signalling 4, domain 2"/>
    <property type="match status" value="1"/>
</dbReference>
<dbReference type="AlphaFoldDB" id="A0A098VVS7"/>
<dbReference type="RefSeq" id="XP_013239461.1">
    <property type="nucleotide sequence ID" value="XM_013384007.1"/>
</dbReference>
<feature type="transmembrane region" description="Helical" evidence="1">
    <location>
        <begin position="76"/>
        <end position="95"/>
    </location>
</feature>
<feature type="transmembrane region" description="Helical" evidence="1">
    <location>
        <begin position="437"/>
        <end position="457"/>
    </location>
</feature>
<dbReference type="HOGENOM" id="CLU_363313_0_0_1"/>
<dbReference type="Pfam" id="PF00615">
    <property type="entry name" value="RGS"/>
    <property type="match status" value="1"/>
</dbReference>
<dbReference type="OrthoDB" id="196547at2759"/>
<dbReference type="InterPro" id="IPR016137">
    <property type="entry name" value="RGS"/>
</dbReference>
<keyword evidence="4" id="KW-1185">Reference proteome</keyword>
<dbReference type="GeneID" id="25258080"/>
<name>A0A098VVS7_9MICR</name>
<keyword evidence="1" id="KW-1133">Transmembrane helix</keyword>
<dbReference type="PANTHER" id="PTHR10845">
    <property type="entry name" value="REGULATOR OF G PROTEIN SIGNALING"/>
    <property type="match status" value="1"/>
</dbReference>
<gene>
    <name evidence="3" type="ORF">DI09_116p10</name>
</gene>
<evidence type="ECO:0000256" key="1">
    <source>
        <dbReference type="SAM" id="Phobius"/>
    </source>
</evidence>
<feature type="transmembrane region" description="Helical" evidence="1">
    <location>
        <begin position="469"/>
        <end position="490"/>
    </location>
</feature>
<dbReference type="CDD" id="cd07440">
    <property type="entry name" value="RGS"/>
    <property type="match status" value="1"/>
</dbReference>
<feature type="domain" description="RGS" evidence="2">
    <location>
        <begin position="615"/>
        <end position="755"/>
    </location>
</feature>
<organism evidence="3 4">
    <name type="scientific">Mitosporidium daphniae</name>
    <dbReference type="NCBI Taxonomy" id="1485682"/>
    <lineage>
        <taxon>Eukaryota</taxon>
        <taxon>Fungi</taxon>
        <taxon>Fungi incertae sedis</taxon>
        <taxon>Microsporidia</taxon>
        <taxon>Mitosporidium</taxon>
    </lineage>
</organism>
<reference evidence="3 4" key="1">
    <citation type="submission" date="2014-04" db="EMBL/GenBank/DDBJ databases">
        <title>A new species of microsporidia sheds light on the evolution of extreme parasitism.</title>
        <authorList>
            <person name="Haag K.L."/>
            <person name="James T.Y."/>
            <person name="Larsson R."/>
            <person name="Schaer T.M."/>
            <person name="Refardt D."/>
            <person name="Pombert J.-F."/>
            <person name="Ebert D."/>
        </authorList>
    </citation>
    <scope>NUCLEOTIDE SEQUENCE [LARGE SCALE GENOMIC DNA]</scope>
    <source>
        <strain evidence="3 4">UGP3</strain>
        <tissue evidence="3">Spores</tissue>
    </source>
</reference>
<feature type="transmembrane region" description="Helical" evidence="1">
    <location>
        <begin position="404"/>
        <end position="425"/>
    </location>
</feature>
<feature type="transmembrane region" description="Helical" evidence="1">
    <location>
        <begin position="43"/>
        <end position="64"/>
    </location>
</feature>
<comment type="caution">
    <text evidence="3">The sequence shown here is derived from an EMBL/GenBank/DDBJ whole genome shotgun (WGS) entry which is preliminary data.</text>
</comment>
<keyword evidence="1" id="KW-0472">Membrane</keyword>
<sequence length="769" mass="87486">MVDWAMSGQPSGDIKLSYLNCSKQQRYLYWSTNSPFSIPSLAVIYWVLFIAYNIFLLITLFFYIKYGSNYMLRKRGFKACIASSILNLIVCSFVFCYEANYDFPHIPLIWIYNFFIPMFVIVTWVLRGLDLLQKFHCNRNKLLSLRNSKIDLETSGYSALQENEVVHDKIQVFDKSLSTGNIEINVPATVQDSDKKARSSSVQSLPDQCKSSTAIFRDNSLNPSSPYNFISSLNTPLNRKASLSQNCKKCTFRCAPYDGHDKLYNHVSCECRILDTQIHGRLKDENTSHDTDTEDIPGFVGDKNVYYAKSSNYDGCCSKKHPPSTFDYKYDEESANTANLDPFSADASELPSTQCQCRLCFWSRKICSLPVIRSIVFLFFVITKSISSLFTYKFFYMSKCGPRVFLLLLLVIHFAVSLFLHFRFSSPYNNSVRLSELYGPAIVATMAYTFIVTPVLLYQVTSITDAFGIKYDLLITFFVACPGFCILLLWTDLDLLQPLRSYIPSSFILLIGGSFIHCVIIVLPLLSAMFGEAHHCYGSLANLSPNFSVSSPHLPLLPVAKSDKKSCANGISFSKQPNTILSLNSLGHLSSVKKSLAKLNFKCSCFHQYSLEGLTLDNIFSDGLLLAKFRKFTITEFAVENLLFYEICKEYKQLWPASATMTNLPQNQPVVLNQNHVFSCSLEKTSELFHEPALQIYSKFIRSGSTYEININGRTKRKIEERIVDCLIYEDLFDEALEEVSQLLISWSLPRFLETLNESINQSFSKIPF</sequence>
<dbReference type="InterPro" id="IPR036305">
    <property type="entry name" value="RGS_sf"/>
</dbReference>
<feature type="transmembrane region" description="Helical" evidence="1">
    <location>
        <begin position="107"/>
        <end position="126"/>
    </location>
</feature>
<feature type="transmembrane region" description="Helical" evidence="1">
    <location>
        <begin position="371"/>
        <end position="392"/>
    </location>
</feature>
<dbReference type="EMBL" id="JMKJ01000018">
    <property type="protein sequence ID" value="KGG53025.1"/>
    <property type="molecule type" value="Genomic_DNA"/>
</dbReference>
<evidence type="ECO:0000313" key="3">
    <source>
        <dbReference type="EMBL" id="KGG53025.1"/>
    </source>
</evidence>
<dbReference type="SMART" id="SM00315">
    <property type="entry name" value="RGS"/>
    <property type="match status" value="1"/>
</dbReference>
<keyword evidence="1" id="KW-0812">Transmembrane</keyword>
<dbReference type="Proteomes" id="UP000029725">
    <property type="component" value="Unassembled WGS sequence"/>
</dbReference>
<dbReference type="PANTHER" id="PTHR10845:SF192">
    <property type="entry name" value="DOUBLE HIT, ISOFORM B"/>
    <property type="match status" value="1"/>
</dbReference>
<protein>
    <recommendedName>
        <fullName evidence="2">RGS domain-containing protein</fullName>
    </recommendedName>
</protein>
<dbReference type="PROSITE" id="PS50132">
    <property type="entry name" value="RGS"/>
    <property type="match status" value="1"/>
</dbReference>
<dbReference type="SUPFAM" id="SSF48097">
    <property type="entry name" value="Regulator of G-protein signaling, RGS"/>
    <property type="match status" value="1"/>
</dbReference>
<feature type="transmembrane region" description="Helical" evidence="1">
    <location>
        <begin position="502"/>
        <end position="526"/>
    </location>
</feature>